<keyword evidence="5" id="KW-0064">Aspartyl protease</keyword>
<feature type="chain" id="PRO_5034538673" evidence="6">
    <location>
        <begin position="17"/>
        <end position="405"/>
    </location>
</feature>
<gene>
    <name evidence="8" type="primary">nots</name>
</gene>
<dbReference type="Gene3D" id="6.10.140.60">
    <property type="match status" value="1"/>
</dbReference>
<dbReference type="GeneTree" id="ENSGT00940000164590"/>
<keyword evidence="2 4" id="KW-1015">Disulfide bond</keyword>
<dbReference type="GeneID" id="114669331"/>
<dbReference type="Ensembl" id="ENSECRT00000021150.1">
    <property type="protein sequence ID" value="ENSECRP00000020700.1"/>
    <property type="gene ID" value="ENSECRG00000013921.1"/>
</dbReference>
<feature type="active site" evidence="3">
    <location>
        <position position="285"/>
    </location>
</feature>
<dbReference type="InterPro" id="IPR001461">
    <property type="entry name" value="Aspartic_peptidase_A1"/>
</dbReference>
<feature type="disulfide bond" evidence="4">
    <location>
        <begin position="319"/>
        <end position="356"/>
    </location>
</feature>
<dbReference type="PANTHER" id="PTHR47966">
    <property type="entry name" value="BETA-SITE APP-CLEAVING ENZYME, ISOFORM A-RELATED"/>
    <property type="match status" value="1"/>
</dbReference>
<dbReference type="PROSITE" id="PS00141">
    <property type="entry name" value="ASP_PROTEASE"/>
    <property type="match status" value="2"/>
</dbReference>
<feature type="domain" description="Peptidase A1" evidence="7">
    <location>
        <begin position="82"/>
        <end position="397"/>
    </location>
</feature>
<evidence type="ECO:0000256" key="1">
    <source>
        <dbReference type="ARBA" id="ARBA00007447"/>
    </source>
</evidence>
<evidence type="ECO:0000256" key="2">
    <source>
        <dbReference type="ARBA" id="ARBA00023157"/>
    </source>
</evidence>
<feature type="disulfide bond" evidence="4">
    <location>
        <begin position="113"/>
        <end position="118"/>
    </location>
</feature>
<feature type="disulfide bond" evidence="4">
    <location>
        <begin position="276"/>
        <end position="280"/>
    </location>
</feature>
<comment type="similarity">
    <text evidence="1 5">Belongs to the peptidase A1 family.</text>
</comment>
<keyword evidence="6" id="KW-0732">Signal</keyword>
<dbReference type="Pfam" id="PF07966">
    <property type="entry name" value="A1_Propeptide"/>
    <property type="match status" value="1"/>
</dbReference>
<protein>
    <submittedName>
        <fullName evidence="8">Nothepsin</fullName>
    </submittedName>
</protein>
<evidence type="ECO:0000256" key="6">
    <source>
        <dbReference type="SAM" id="SignalP"/>
    </source>
</evidence>
<dbReference type="Pfam" id="PF00026">
    <property type="entry name" value="Asp"/>
    <property type="match status" value="1"/>
</dbReference>
<dbReference type="PANTHER" id="PTHR47966:SF37">
    <property type="entry name" value="CATHEPSIN E-A-LIKE"/>
    <property type="match status" value="1"/>
</dbReference>
<dbReference type="GO" id="GO:0006508">
    <property type="term" value="P:proteolysis"/>
    <property type="evidence" value="ECO:0007669"/>
    <property type="project" value="UniProtKB-KW"/>
</dbReference>
<dbReference type="SUPFAM" id="SSF50630">
    <property type="entry name" value="Acid proteases"/>
    <property type="match status" value="1"/>
</dbReference>
<name>A0A8C4SQZ7_ERPCA</name>
<dbReference type="Gene3D" id="2.40.70.10">
    <property type="entry name" value="Acid Proteases"/>
    <property type="match status" value="2"/>
</dbReference>
<feature type="signal peptide" evidence="6">
    <location>
        <begin position="1"/>
        <end position="16"/>
    </location>
</feature>
<sequence length="405" mass="45209">MKLILLLLLCVGPSHGLIRVSLKKHRSIRQQLREADRLDEFLKEHHPERVEQRYSVCFPGHVFQELPRTGVERLSNYMDAQYFGEISIGTPPQNFTVVFDTGSSNLWVPSAYCISEACSEHHKFKSFKSSTYTNAQKTFAIRYGSGRLMGVLGKDRLTINDVSVSDQGFGESVFEPGYTFALAQFDGVLGLGYPSLAEGSVLPVFDKLLEEKQVKKPVFSFYLSRGKNQPLGGELLLGGVDHSLYRGHINWVPLTDKGYWQIKVDNIKVQGAEAFCANTCQAIVDTGTSLITGPTAEIAKLHGYIGAVPSQRGEYLVDCSRLSSLPNVEIFIEGVEYKLSADMYVRKETIGQRELCFSGFQALDISSKLGPIWILGDVFISEFYSIFDRGNDRVGFAKAHFIENN</sequence>
<evidence type="ECO:0000256" key="3">
    <source>
        <dbReference type="PIRSR" id="PIRSR601461-1"/>
    </source>
</evidence>
<dbReference type="InterPro" id="IPR033121">
    <property type="entry name" value="PEPTIDASE_A1"/>
</dbReference>
<feature type="active site" evidence="3">
    <location>
        <position position="100"/>
    </location>
</feature>
<reference evidence="8" key="2">
    <citation type="submission" date="2025-09" db="UniProtKB">
        <authorList>
            <consortium name="Ensembl"/>
        </authorList>
    </citation>
    <scope>IDENTIFICATION</scope>
</reference>
<keyword evidence="5" id="KW-0378">Hydrolase</keyword>
<dbReference type="AlphaFoldDB" id="A0A8C4SQZ7"/>
<dbReference type="OrthoDB" id="771136at2759"/>
<dbReference type="GO" id="GO:0004190">
    <property type="term" value="F:aspartic-type endopeptidase activity"/>
    <property type="evidence" value="ECO:0007669"/>
    <property type="project" value="UniProtKB-KW"/>
</dbReference>
<keyword evidence="5" id="KW-0645">Protease</keyword>
<accession>A0A8C4SQZ7</accession>
<dbReference type="PROSITE" id="PS51767">
    <property type="entry name" value="PEPTIDASE_A1"/>
    <property type="match status" value="1"/>
</dbReference>
<dbReference type="FunFam" id="2.40.70.10:FF:000004">
    <property type="entry name" value="Pepsin A"/>
    <property type="match status" value="1"/>
</dbReference>
<proteinExistence type="inferred from homology"/>
<dbReference type="FunFam" id="2.40.70.10:FF:000006">
    <property type="entry name" value="Cathepsin E"/>
    <property type="match status" value="1"/>
</dbReference>
<evidence type="ECO:0000256" key="4">
    <source>
        <dbReference type="PIRSR" id="PIRSR601461-2"/>
    </source>
</evidence>
<dbReference type="RefSeq" id="XP_028681385.1">
    <property type="nucleotide sequence ID" value="XM_028825552.2"/>
</dbReference>
<dbReference type="InterPro" id="IPR021109">
    <property type="entry name" value="Peptidase_aspartic_dom_sf"/>
</dbReference>
<evidence type="ECO:0000259" key="7">
    <source>
        <dbReference type="PROSITE" id="PS51767"/>
    </source>
</evidence>
<evidence type="ECO:0000256" key="5">
    <source>
        <dbReference type="RuleBase" id="RU000454"/>
    </source>
</evidence>
<evidence type="ECO:0000313" key="8">
    <source>
        <dbReference type="Ensembl" id="ENSECRP00000020700.1"/>
    </source>
</evidence>
<reference evidence="8" key="1">
    <citation type="submission" date="2025-08" db="UniProtKB">
        <authorList>
            <consortium name="Ensembl"/>
        </authorList>
    </citation>
    <scope>IDENTIFICATION</scope>
</reference>
<evidence type="ECO:0000313" key="9">
    <source>
        <dbReference type="Proteomes" id="UP000694620"/>
    </source>
</evidence>
<dbReference type="PRINTS" id="PR00792">
    <property type="entry name" value="PEPSIN"/>
</dbReference>
<dbReference type="InterPro" id="IPR001969">
    <property type="entry name" value="Aspartic_peptidase_AS"/>
</dbReference>
<dbReference type="Proteomes" id="UP000694620">
    <property type="component" value="Unassembled WGS sequence"/>
</dbReference>
<organism evidence="8 9">
    <name type="scientific">Erpetoichthys calabaricus</name>
    <name type="common">Rope fish</name>
    <name type="synonym">Calamoichthys calabaricus</name>
    <dbReference type="NCBI Taxonomy" id="27687"/>
    <lineage>
        <taxon>Eukaryota</taxon>
        <taxon>Metazoa</taxon>
        <taxon>Chordata</taxon>
        <taxon>Craniata</taxon>
        <taxon>Vertebrata</taxon>
        <taxon>Euteleostomi</taxon>
        <taxon>Actinopterygii</taxon>
        <taxon>Polypteriformes</taxon>
        <taxon>Polypteridae</taxon>
        <taxon>Erpetoichthys</taxon>
    </lineage>
</organism>
<keyword evidence="9" id="KW-1185">Reference proteome</keyword>
<dbReference type="InterPro" id="IPR012848">
    <property type="entry name" value="Aspartic_peptidase_N"/>
</dbReference>